<comment type="caution">
    <text evidence="2">The sequence shown here is derived from an EMBL/GenBank/DDBJ whole genome shotgun (WGS) entry which is preliminary data.</text>
</comment>
<feature type="compositionally biased region" description="Low complexity" evidence="1">
    <location>
        <begin position="35"/>
        <end position="48"/>
    </location>
</feature>
<evidence type="ECO:0000313" key="3">
    <source>
        <dbReference type="Proteomes" id="UP001153269"/>
    </source>
</evidence>
<organism evidence="2 3">
    <name type="scientific">Pleuronectes platessa</name>
    <name type="common">European plaice</name>
    <dbReference type="NCBI Taxonomy" id="8262"/>
    <lineage>
        <taxon>Eukaryota</taxon>
        <taxon>Metazoa</taxon>
        <taxon>Chordata</taxon>
        <taxon>Craniata</taxon>
        <taxon>Vertebrata</taxon>
        <taxon>Euteleostomi</taxon>
        <taxon>Actinopterygii</taxon>
        <taxon>Neopterygii</taxon>
        <taxon>Teleostei</taxon>
        <taxon>Neoteleostei</taxon>
        <taxon>Acanthomorphata</taxon>
        <taxon>Carangaria</taxon>
        <taxon>Pleuronectiformes</taxon>
        <taxon>Pleuronectoidei</taxon>
        <taxon>Pleuronectidae</taxon>
        <taxon>Pleuronectes</taxon>
    </lineage>
</organism>
<accession>A0A9N7TKF0</accession>
<evidence type="ECO:0000256" key="1">
    <source>
        <dbReference type="SAM" id="MobiDB-lite"/>
    </source>
</evidence>
<dbReference type="EMBL" id="CADEAL010000117">
    <property type="protein sequence ID" value="CAB1414682.1"/>
    <property type="molecule type" value="Genomic_DNA"/>
</dbReference>
<dbReference type="Proteomes" id="UP001153269">
    <property type="component" value="Unassembled WGS sequence"/>
</dbReference>
<dbReference type="AlphaFoldDB" id="A0A9N7TKF0"/>
<proteinExistence type="predicted"/>
<reference evidence="2" key="1">
    <citation type="submission" date="2020-03" db="EMBL/GenBank/DDBJ databases">
        <authorList>
            <person name="Weist P."/>
        </authorList>
    </citation>
    <scope>NUCLEOTIDE SEQUENCE</scope>
</reference>
<name>A0A9N7TKF0_PLEPL</name>
<sequence>MAGPPPQGGVGEPRAQGSGHHRSTEANAPPHYESAGQLILAGAQQQAAAPPPPANKNTLFYCVMWESGLFLLAAPMPSAPASGAARVRPSIKNLQACHGSVHSYSRKQVLCRVNTG</sequence>
<gene>
    <name evidence="2" type="ORF">PLEPLA_LOCUS2391</name>
</gene>
<protein>
    <submittedName>
        <fullName evidence="2">Uncharacterized protein</fullName>
    </submittedName>
</protein>
<keyword evidence="3" id="KW-1185">Reference proteome</keyword>
<evidence type="ECO:0000313" key="2">
    <source>
        <dbReference type="EMBL" id="CAB1414682.1"/>
    </source>
</evidence>
<feature type="region of interest" description="Disordered" evidence="1">
    <location>
        <begin position="1"/>
        <end position="52"/>
    </location>
</feature>